<dbReference type="Pfam" id="PF00534">
    <property type="entry name" value="Glycos_transf_1"/>
    <property type="match status" value="1"/>
</dbReference>
<dbReference type="RefSeq" id="WP_136012211.1">
    <property type="nucleotide sequence ID" value="NZ_SRYE01000002.1"/>
</dbReference>
<dbReference type="Proteomes" id="UP000310263">
    <property type="component" value="Unassembled WGS sequence"/>
</dbReference>
<dbReference type="PANTHER" id="PTHR45947:SF15">
    <property type="entry name" value="TEICHURONIC ACID BIOSYNTHESIS GLYCOSYLTRANSFERASE TUAC-RELATED"/>
    <property type="match status" value="1"/>
</dbReference>
<reference evidence="5 6" key="1">
    <citation type="submission" date="2019-04" db="EMBL/GenBank/DDBJ databases">
        <title>Microbes associate with the intestines of laboratory mice.</title>
        <authorList>
            <person name="Navarre W."/>
            <person name="Wong E."/>
            <person name="Huang K."/>
            <person name="Tropini C."/>
            <person name="Ng K."/>
            <person name="Yu B."/>
        </authorList>
    </citation>
    <scope>NUCLEOTIDE SEQUENCE [LARGE SCALE GENOMIC DNA]</scope>
    <source>
        <strain evidence="5 6">NM07_P-09</strain>
    </source>
</reference>
<keyword evidence="2" id="KW-0808">Transferase</keyword>
<dbReference type="InterPro" id="IPR001296">
    <property type="entry name" value="Glyco_trans_1"/>
</dbReference>
<dbReference type="Gene3D" id="3.40.50.2000">
    <property type="entry name" value="Glycogen Phosphorylase B"/>
    <property type="match status" value="2"/>
</dbReference>
<keyword evidence="1" id="KW-0328">Glycosyltransferase</keyword>
<dbReference type="AlphaFoldDB" id="A0A4S2F295"/>
<name>A0A4S2F295_9ACTN</name>
<dbReference type="EMBL" id="SRYE01000002">
    <property type="protein sequence ID" value="TGY62482.1"/>
    <property type="molecule type" value="Genomic_DNA"/>
</dbReference>
<dbReference type="SUPFAM" id="SSF53756">
    <property type="entry name" value="UDP-Glycosyltransferase/glycogen phosphorylase"/>
    <property type="match status" value="1"/>
</dbReference>
<sequence>MASTHAYVIFSAQYLPSMGGVENFTASLAKELASQGHRVTVVTSQVPNTSSREDTQGFEVVRLPAYQLLNGRLPITHRTAAYERIWDYLLELPCDRVLVNTRFYPHSLEGLRYAEAKGVPAVVLEHGSAPLTLGNPLADHAISAYEKIITRLGARYEPRYAGISLAACRWLAAEFHIRTQRVIPNAIAAAAFRAQASNRDFRSLASTGPQDFVAAFIGRFVAEKGVLTCLGVAECLPQVSFVFAGSGPLDDEVRERCSKLSNATYVGRLDKADVSALLFQADCWVSPTLSEGMPTSLLEAGAWGTLPVISPVGGVEDVLGPDGGPGELCSLEAGSVQAALERLAALSPEDRQARSDEFRHRVETAFTWADSARALDKAFE</sequence>
<dbReference type="GO" id="GO:0016757">
    <property type="term" value="F:glycosyltransferase activity"/>
    <property type="evidence" value="ECO:0007669"/>
    <property type="project" value="UniProtKB-KW"/>
</dbReference>
<evidence type="ECO:0000313" key="5">
    <source>
        <dbReference type="EMBL" id="TGY62482.1"/>
    </source>
</evidence>
<dbReference type="Pfam" id="PF13439">
    <property type="entry name" value="Glyco_transf_4"/>
    <property type="match status" value="1"/>
</dbReference>
<organism evidence="5 6">
    <name type="scientific">Muricaecibacterium torontonense</name>
    <dbReference type="NCBI Taxonomy" id="3032871"/>
    <lineage>
        <taxon>Bacteria</taxon>
        <taxon>Bacillati</taxon>
        <taxon>Actinomycetota</taxon>
        <taxon>Coriobacteriia</taxon>
        <taxon>Coriobacteriales</taxon>
        <taxon>Atopobiaceae</taxon>
        <taxon>Muricaecibacterium</taxon>
    </lineage>
</organism>
<evidence type="ECO:0000259" key="3">
    <source>
        <dbReference type="Pfam" id="PF00534"/>
    </source>
</evidence>
<comment type="caution">
    <text evidence="5">The sequence shown here is derived from an EMBL/GenBank/DDBJ whole genome shotgun (WGS) entry which is preliminary data.</text>
</comment>
<keyword evidence="6" id="KW-1185">Reference proteome</keyword>
<evidence type="ECO:0000259" key="4">
    <source>
        <dbReference type="Pfam" id="PF13439"/>
    </source>
</evidence>
<feature type="domain" description="Glycosyl transferase family 1" evidence="3">
    <location>
        <begin position="210"/>
        <end position="346"/>
    </location>
</feature>
<dbReference type="InterPro" id="IPR028098">
    <property type="entry name" value="Glyco_trans_4-like_N"/>
</dbReference>
<gene>
    <name evidence="5" type="ORF">E5334_03385</name>
</gene>
<dbReference type="PANTHER" id="PTHR45947">
    <property type="entry name" value="SULFOQUINOVOSYL TRANSFERASE SQD2"/>
    <property type="match status" value="1"/>
</dbReference>
<evidence type="ECO:0000313" key="6">
    <source>
        <dbReference type="Proteomes" id="UP000310263"/>
    </source>
</evidence>
<protein>
    <submittedName>
        <fullName evidence="5">Glycosyltransferase family 1 protein</fullName>
    </submittedName>
</protein>
<evidence type="ECO:0000256" key="1">
    <source>
        <dbReference type="ARBA" id="ARBA00022676"/>
    </source>
</evidence>
<feature type="domain" description="Glycosyltransferase subfamily 4-like N-terminal" evidence="4">
    <location>
        <begin position="18"/>
        <end position="187"/>
    </location>
</feature>
<dbReference type="CDD" id="cd03801">
    <property type="entry name" value="GT4_PimA-like"/>
    <property type="match status" value="1"/>
</dbReference>
<proteinExistence type="predicted"/>
<accession>A0A4S2F295</accession>
<dbReference type="GO" id="GO:1901137">
    <property type="term" value="P:carbohydrate derivative biosynthetic process"/>
    <property type="evidence" value="ECO:0007669"/>
    <property type="project" value="UniProtKB-ARBA"/>
</dbReference>
<dbReference type="InterPro" id="IPR050194">
    <property type="entry name" value="Glycosyltransferase_grp1"/>
</dbReference>
<evidence type="ECO:0000256" key="2">
    <source>
        <dbReference type="ARBA" id="ARBA00022679"/>
    </source>
</evidence>
<dbReference type="OrthoDB" id="9802525at2"/>